<evidence type="ECO:0000313" key="2">
    <source>
        <dbReference type="EMBL" id="MDN5210469.1"/>
    </source>
</evidence>
<dbReference type="RefSeq" id="WP_346755813.1">
    <property type="nucleotide sequence ID" value="NZ_JAUJEB010000001.1"/>
</dbReference>
<comment type="caution">
    <text evidence="2">The sequence shown here is derived from an EMBL/GenBank/DDBJ whole genome shotgun (WGS) entry which is preliminary data.</text>
</comment>
<gene>
    <name evidence="2" type="ORF">QQ020_00370</name>
</gene>
<dbReference type="Proteomes" id="UP001172083">
    <property type="component" value="Unassembled WGS sequence"/>
</dbReference>
<keyword evidence="3" id="KW-1185">Reference proteome</keyword>
<organism evidence="2 3">
    <name type="scientific">Agaribacillus aureus</name>
    <dbReference type="NCBI Taxonomy" id="3051825"/>
    <lineage>
        <taxon>Bacteria</taxon>
        <taxon>Pseudomonadati</taxon>
        <taxon>Bacteroidota</taxon>
        <taxon>Cytophagia</taxon>
        <taxon>Cytophagales</taxon>
        <taxon>Splendidivirgaceae</taxon>
        <taxon>Agaribacillus</taxon>
    </lineage>
</organism>
<dbReference type="EMBL" id="JAUJEB010000001">
    <property type="protein sequence ID" value="MDN5210469.1"/>
    <property type="molecule type" value="Genomic_DNA"/>
</dbReference>
<sequence length="218" mass="24553">MNDKTVNQIWSFLMLIGLFTALNSSLRSQGSELYFNLVDVKNADESAITVYGILISVPLLLLATKLASIHGLNKNQKKWYVKYPVAFNVEIEPHSLLGKRYQQFSLVIFHVLPLVLIGHLLNQFFGGCVFVGCADCKGLPSEVAISNKCLANDIWGHLSLFFNARVTFANYFGYAESTTSNGKITFFPGYQSWLMLVMAVGYVVYSMKYLYELTTRRS</sequence>
<accession>A0ABT8KY92</accession>
<evidence type="ECO:0000256" key="1">
    <source>
        <dbReference type="SAM" id="Phobius"/>
    </source>
</evidence>
<feature type="transmembrane region" description="Helical" evidence="1">
    <location>
        <begin position="46"/>
        <end position="68"/>
    </location>
</feature>
<protein>
    <submittedName>
        <fullName evidence="2">Uncharacterized protein</fullName>
    </submittedName>
</protein>
<keyword evidence="1" id="KW-0472">Membrane</keyword>
<feature type="transmembrane region" description="Helical" evidence="1">
    <location>
        <begin position="104"/>
        <end position="121"/>
    </location>
</feature>
<feature type="transmembrane region" description="Helical" evidence="1">
    <location>
        <begin position="190"/>
        <end position="211"/>
    </location>
</feature>
<reference evidence="2" key="1">
    <citation type="submission" date="2023-06" db="EMBL/GenBank/DDBJ databases">
        <title>Genomic of Agaribacillus aureum.</title>
        <authorList>
            <person name="Wang G."/>
        </authorList>
    </citation>
    <scope>NUCLEOTIDE SEQUENCE</scope>
    <source>
        <strain evidence="2">BMA12</strain>
    </source>
</reference>
<keyword evidence="1" id="KW-1133">Transmembrane helix</keyword>
<name>A0ABT8KY92_9BACT</name>
<keyword evidence="1" id="KW-0812">Transmembrane</keyword>
<proteinExistence type="predicted"/>
<evidence type="ECO:0000313" key="3">
    <source>
        <dbReference type="Proteomes" id="UP001172083"/>
    </source>
</evidence>